<feature type="domain" description="PIN like" evidence="2">
    <location>
        <begin position="74"/>
        <end position="290"/>
    </location>
</feature>
<protein>
    <recommendedName>
        <fullName evidence="2">PIN like domain-containing protein</fullName>
    </recommendedName>
</protein>
<evidence type="ECO:0000313" key="3">
    <source>
        <dbReference type="EMBL" id="QKD02522.1"/>
    </source>
</evidence>
<evidence type="ECO:0000256" key="1">
    <source>
        <dbReference type="SAM" id="MobiDB-lite"/>
    </source>
</evidence>
<accession>A0A6M7WJ80</accession>
<dbReference type="RefSeq" id="WP_027030372.1">
    <property type="nucleotide sequence ID" value="NZ_CP033367.1"/>
</dbReference>
<dbReference type="Pfam" id="PF18476">
    <property type="entry name" value="PIN_8"/>
    <property type="match status" value="1"/>
</dbReference>
<evidence type="ECO:0000313" key="4">
    <source>
        <dbReference type="Proteomes" id="UP000503017"/>
    </source>
</evidence>
<reference evidence="3 4" key="1">
    <citation type="submission" date="2018-10" db="EMBL/GenBank/DDBJ databases">
        <authorList>
            <person name="Perry B.J."/>
            <person name="Sullivan J.T."/>
            <person name="Murphy R.J.T."/>
            <person name="Ramsay J.P."/>
            <person name="Ronson C.W."/>
        </authorList>
    </citation>
    <scope>NUCLEOTIDE SEQUENCE [LARGE SCALE GENOMIC DNA]</scope>
    <source>
        <strain evidence="3 4">R88b</strain>
    </source>
</reference>
<organism evidence="3 4">
    <name type="scientific">Mesorhizobium loti R88b</name>
    <dbReference type="NCBI Taxonomy" id="935548"/>
    <lineage>
        <taxon>Bacteria</taxon>
        <taxon>Pseudomonadati</taxon>
        <taxon>Pseudomonadota</taxon>
        <taxon>Alphaproteobacteria</taxon>
        <taxon>Hyphomicrobiales</taxon>
        <taxon>Phyllobacteriaceae</taxon>
        <taxon>Mesorhizobium</taxon>
    </lineage>
</organism>
<dbReference type="InterPro" id="IPR041578">
    <property type="entry name" value="PIN_8"/>
</dbReference>
<dbReference type="EMBL" id="CP033367">
    <property type="protein sequence ID" value="QKD02522.1"/>
    <property type="molecule type" value="Genomic_DNA"/>
</dbReference>
<evidence type="ECO:0000259" key="2">
    <source>
        <dbReference type="Pfam" id="PF18476"/>
    </source>
</evidence>
<dbReference type="AlphaFoldDB" id="A0A6M7WJ80"/>
<feature type="compositionally biased region" description="Basic and acidic residues" evidence="1">
    <location>
        <begin position="21"/>
        <end position="31"/>
    </location>
</feature>
<gene>
    <name evidence="3" type="ORF">EB235_14275</name>
</gene>
<dbReference type="Proteomes" id="UP000503017">
    <property type="component" value="Chromosome"/>
</dbReference>
<name>A0A6M7WJ80_RHILI</name>
<sequence length="481" mass="52521">MPKNDNLPVVEPNQPQPEQPAKVETKKAAKEPKLEQAVPVKDAGIDMFLLEKLFPDARDVFRSSSLPDPNTDCLVALDTNALLLPYSVGKDDLKSLGDVYSKIAGESRLFLPERVAREFIKHRDRKLAEMVQAIGDVKSRINIGQARISPLLEGLDAHDSLAKASEDLAAARKAYVAALEGLSSQIRSWRGNDPVTSLYASLFGTDQLIGPVGSQAALEAELAYRFRNKVPPGYKDGGKPDGGIGDFAIWKALLNLGQTKKKDLIFVTGEEKADWFIRMGGESVYPRPELVDEYRRASGGCTIRLSSLHDLLREMAAPDDLVAEVKAAEISANTAVLQASASSPVGAFASSSHTSLPVQKLTFDYSTNDGKITINFLGKSFDLSFSKASDVNIHLYRSGTTKRIARVKEMVVNLPTFIDAQETSSRVYTVQLGEGFLVENNTGDVLAGRIIAIQDDSRGADRDEVTFCYSVFERGERILVP</sequence>
<proteinExistence type="predicted"/>
<feature type="region of interest" description="Disordered" evidence="1">
    <location>
        <begin position="1"/>
        <end position="31"/>
    </location>
</feature>